<feature type="chain" id="PRO_5046930023" evidence="1">
    <location>
        <begin position="27"/>
        <end position="85"/>
    </location>
</feature>
<sequence>MPEQGRRLGKVQLLAVFLIWVYTLYGGKETTCNSKQDPIIATEAAKRLPSIFKFAEETFQNGGLHYSCWTDYLDMELEEDIIMKE</sequence>
<feature type="signal peptide" evidence="1">
    <location>
        <begin position="1"/>
        <end position="26"/>
    </location>
</feature>
<dbReference type="Proteomes" id="UP000826656">
    <property type="component" value="Unassembled WGS sequence"/>
</dbReference>
<organism evidence="2 3">
    <name type="scientific">Solanum tuberosum</name>
    <name type="common">Potato</name>
    <dbReference type="NCBI Taxonomy" id="4113"/>
    <lineage>
        <taxon>Eukaryota</taxon>
        <taxon>Viridiplantae</taxon>
        <taxon>Streptophyta</taxon>
        <taxon>Embryophyta</taxon>
        <taxon>Tracheophyta</taxon>
        <taxon>Spermatophyta</taxon>
        <taxon>Magnoliopsida</taxon>
        <taxon>eudicotyledons</taxon>
        <taxon>Gunneridae</taxon>
        <taxon>Pentapetalae</taxon>
        <taxon>asterids</taxon>
        <taxon>lamiids</taxon>
        <taxon>Solanales</taxon>
        <taxon>Solanaceae</taxon>
        <taxon>Solanoideae</taxon>
        <taxon>Solaneae</taxon>
        <taxon>Solanum</taxon>
    </lineage>
</organism>
<proteinExistence type="predicted"/>
<accession>A0ABQ7U9S2</accession>
<comment type="caution">
    <text evidence="2">The sequence shown here is derived from an EMBL/GenBank/DDBJ whole genome shotgun (WGS) entry which is preliminary data.</text>
</comment>
<evidence type="ECO:0000313" key="2">
    <source>
        <dbReference type="EMBL" id="KAH0743027.1"/>
    </source>
</evidence>
<evidence type="ECO:0000313" key="3">
    <source>
        <dbReference type="Proteomes" id="UP000826656"/>
    </source>
</evidence>
<reference evidence="2 3" key="1">
    <citation type="journal article" date="2021" name="bioRxiv">
        <title>Chromosome-scale and haplotype-resolved genome assembly of a tetraploid potato cultivar.</title>
        <authorList>
            <person name="Sun H."/>
            <person name="Jiao W.-B."/>
            <person name="Krause K."/>
            <person name="Campoy J.A."/>
            <person name="Goel M."/>
            <person name="Folz-Donahue K."/>
            <person name="Kukat C."/>
            <person name="Huettel B."/>
            <person name="Schneeberger K."/>
        </authorList>
    </citation>
    <scope>NUCLEOTIDE SEQUENCE [LARGE SCALE GENOMIC DNA]</scope>
    <source>
        <strain evidence="2">SolTubOtavaFocal</strain>
        <tissue evidence="2">Leaves</tissue>
    </source>
</reference>
<name>A0ABQ7U9S2_SOLTU</name>
<protein>
    <submittedName>
        <fullName evidence="2">Uncharacterized protein</fullName>
    </submittedName>
</protein>
<gene>
    <name evidence="2" type="ORF">KY290_031020</name>
</gene>
<evidence type="ECO:0000256" key="1">
    <source>
        <dbReference type="SAM" id="SignalP"/>
    </source>
</evidence>
<keyword evidence="3" id="KW-1185">Reference proteome</keyword>
<dbReference type="EMBL" id="JAIVGD010000023">
    <property type="protein sequence ID" value="KAH0743027.1"/>
    <property type="molecule type" value="Genomic_DNA"/>
</dbReference>
<keyword evidence="1" id="KW-0732">Signal</keyword>